<feature type="compositionally biased region" description="Low complexity" evidence="1">
    <location>
        <begin position="107"/>
        <end position="120"/>
    </location>
</feature>
<dbReference type="Proteomes" id="UP001189429">
    <property type="component" value="Unassembled WGS sequence"/>
</dbReference>
<feature type="region of interest" description="Disordered" evidence="1">
    <location>
        <begin position="26"/>
        <end position="48"/>
    </location>
</feature>
<evidence type="ECO:0000313" key="3">
    <source>
        <dbReference type="Proteomes" id="UP001189429"/>
    </source>
</evidence>
<keyword evidence="3" id="KW-1185">Reference proteome</keyword>
<sequence>MPPKHLLTTKNTFVDCRSPWLEEIEVAEKPSSDPGPCTESSATLSGSSERVWADVMHVVVRSSPAETSAPEGPAESSRAAEEAEGSIRESLSRTQRRRLQRKNVQYAASGTSPASSSARGSDLRESSSSKESPVNEQHAAAAAARSTQYKQQLQQEPHQRRRPRMRGPRLQCLGHLLLPFSASMLISMSSLLLLSLRLFAAWREDAASGQLGRVRKLQIRSSVPIPQTAC</sequence>
<organism evidence="2 3">
    <name type="scientific">Prorocentrum cordatum</name>
    <dbReference type="NCBI Taxonomy" id="2364126"/>
    <lineage>
        <taxon>Eukaryota</taxon>
        <taxon>Sar</taxon>
        <taxon>Alveolata</taxon>
        <taxon>Dinophyceae</taxon>
        <taxon>Prorocentrales</taxon>
        <taxon>Prorocentraceae</taxon>
        <taxon>Prorocentrum</taxon>
    </lineage>
</organism>
<evidence type="ECO:0000256" key="1">
    <source>
        <dbReference type="SAM" id="MobiDB-lite"/>
    </source>
</evidence>
<dbReference type="EMBL" id="CAUYUJ010014894">
    <property type="protein sequence ID" value="CAK0847354.1"/>
    <property type="molecule type" value="Genomic_DNA"/>
</dbReference>
<feature type="compositionally biased region" description="Basic and acidic residues" evidence="1">
    <location>
        <begin position="78"/>
        <end position="91"/>
    </location>
</feature>
<proteinExistence type="predicted"/>
<feature type="compositionally biased region" description="Low complexity" evidence="1">
    <location>
        <begin position="68"/>
        <end position="77"/>
    </location>
</feature>
<protein>
    <submittedName>
        <fullName evidence="2">Uncharacterized protein</fullName>
    </submittedName>
</protein>
<accession>A0ABN9TMT0</accession>
<feature type="region of interest" description="Disordered" evidence="1">
    <location>
        <begin position="62"/>
        <end position="167"/>
    </location>
</feature>
<gene>
    <name evidence="2" type="ORF">PCOR1329_LOCUS40590</name>
</gene>
<comment type="caution">
    <text evidence="2">The sequence shown here is derived from an EMBL/GenBank/DDBJ whole genome shotgun (WGS) entry which is preliminary data.</text>
</comment>
<name>A0ABN9TMT0_9DINO</name>
<evidence type="ECO:0000313" key="2">
    <source>
        <dbReference type="EMBL" id="CAK0847354.1"/>
    </source>
</evidence>
<feature type="compositionally biased region" description="Polar residues" evidence="1">
    <location>
        <begin position="38"/>
        <end position="48"/>
    </location>
</feature>
<reference evidence="2" key="1">
    <citation type="submission" date="2023-10" db="EMBL/GenBank/DDBJ databases">
        <authorList>
            <person name="Chen Y."/>
            <person name="Shah S."/>
            <person name="Dougan E. K."/>
            <person name="Thang M."/>
            <person name="Chan C."/>
        </authorList>
    </citation>
    <scope>NUCLEOTIDE SEQUENCE [LARGE SCALE GENOMIC DNA]</scope>
</reference>